<sequence>MEISISTGLYYKKEYKEILDIIAKTTCKNIELFLNQAFIDVDINELKIEVSKRNLNILSIHMPLEFIAFSRKESENYWINKSIEIAKVFGAKVIVSHMVMGEYFDYTEEGLEELHKQNMIHFKNNDDVYVTTENLPYLVNGSFLGRIDELFEFVNENNINITFDTTHCAFSGYSIIKTFKKFRNVIKNIHLSDFANGIEHKVLGDGDLPLQEFISALKNENYEGFITLEFDFDNKKRNNITDNEQAIDALQKSINFVIETLNNTK</sequence>
<dbReference type="InterPro" id="IPR013022">
    <property type="entry name" value="Xyl_isomerase-like_TIM-brl"/>
</dbReference>
<dbReference type="InterPro" id="IPR050312">
    <property type="entry name" value="IolE/XylAMocC-like"/>
</dbReference>
<protein>
    <submittedName>
        <fullName evidence="2">Sugar phosphate isomerase/epimerase</fullName>
    </submittedName>
</protein>
<proteinExistence type="predicted"/>
<evidence type="ECO:0000259" key="1">
    <source>
        <dbReference type="Pfam" id="PF01261"/>
    </source>
</evidence>
<feature type="domain" description="Xylose isomerase-like TIM barrel" evidence="1">
    <location>
        <begin position="36"/>
        <end position="249"/>
    </location>
</feature>
<dbReference type="GO" id="GO:0016853">
    <property type="term" value="F:isomerase activity"/>
    <property type="evidence" value="ECO:0007669"/>
    <property type="project" value="UniProtKB-KW"/>
</dbReference>
<dbReference type="SUPFAM" id="SSF51658">
    <property type="entry name" value="Xylose isomerase-like"/>
    <property type="match status" value="1"/>
</dbReference>
<dbReference type="AlphaFoldDB" id="A0A8J7H0K3"/>
<reference evidence="2" key="1">
    <citation type="submission" date="2020-12" db="EMBL/GenBank/DDBJ databases">
        <title>M. sibirica DSM 26468T genome.</title>
        <authorList>
            <person name="Thieme N."/>
            <person name="Rettenmaier R."/>
            <person name="Zverlov V."/>
            <person name="Liebl W."/>
        </authorList>
    </citation>
    <scope>NUCLEOTIDE SEQUENCE</scope>
    <source>
        <strain evidence="2">DSM 26468</strain>
    </source>
</reference>
<dbReference type="PANTHER" id="PTHR12110">
    <property type="entry name" value="HYDROXYPYRUVATE ISOMERASE"/>
    <property type="match status" value="1"/>
</dbReference>
<dbReference type="Gene3D" id="3.20.20.150">
    <property type="entry name" value="Divalent-metal-dependent TIM barrel enzymes"/>
    <property type="match status" value="1"/>
</dbReference>
<dbReference type="Proteomes" id="UP000623269">
    <property type="component" value="Unassembled WGS sequence"/>
</dbReference>
<gene>
    <name evidence="2" type="ORF">I5677_01970</name>
</gene>
<organism evidence="2 3">
    <name type="scientific">Mobilitalea sibirica</name>
    <dbReference type="NCBI Taxonomy" id="1462919"/>
    <lineage>
        <taxon>Bacteria</taxon>
        <taxon>Bacillati</taxon>
        <taxon>Bacillota</taxon>
        <taxon>Clostridia</taxon>
        <taxon>Lachnospirales</taxon>
        <taxon>Lachnospiraceae</taxon>
        <taxon>Mobilitalea</taxon>
    </lineage>
</organism>
<name>A0A8J7H0K3_9FIRM</name>
<accession>A0A8J7H0K3</accession>
<keyword evidence="2" id="KW-0413">Isomerase</keyword>
<keyword evidence="3" id="KW-1185">Reference proteome</keyword>
<dbReference type="RefSeq" id="WP_197659893.1">
    <property type="nucleotide sequence ID" value="NZ_JAEAGR010000002.1"/>
</dbReference>
<dbReference type="EMBL" id="JAEAGR010000002">
    <property type="protein sequence ID" value="MBH1939658.1"/>
    <property type="molecule type" value="Genomic_DNA"/>
</dbReference>
<evidence type="ECO:0000313" key="3">
    <source>
        <dbReference type="Proteomes" id="UP000623269"/>
    </source>
</evidence>
<comment type="caution">
    <text evidence="2">The sequence shown here is derived from an EMBL/GenBank/DDBJ whole genome shotgun (WGS) entry which is preliminary data.</text>
</comment>
<evidence type="ECO:0000313" key="2">
    <source>
        <dbReference type="EMBL" id="MBH1939658.1"/>
    </source>
</evidence>
<dbReference type="Pfam" id="PF01261">
    <property type="entry name" value="AP_endonuc_2"/>
    <property type="match status" value="1"/>
</dbReference>
<dbReference type="InterPro" id="IPR036237">
    <property type="entry name" value="Xyl_isomerase-like_sf"/>
</dbReference>